<evidence type="ECO:0000256" key="6">
    <source>
        <dbReference type="ARBA" id="ARBA00022967"/>
    </source>
</evidence>
<sequence>MPDHTAVRPLGLSFDRVSHGYDIGKTVLPVLEDVTLDIQPGEFVALLGPSGCGKSTLLRLAAGLEVPVRGRVSGDGTPITAPGPDRILVFQDATLFPWRTVRGNVEAGPEARGELAAKRARVDEALALVGLETFGEAFPHQLSGGMAQRAAIARALVNDPRLLLLDEPLGKLDSLTRLNLQKDLVRLWQARGFTAILVTHDVEEALLLADRVILFSPRPARIVQEVRVDSPHPRRRDDPALIAMRSALLANLGVLEDV</sequence>
<dbReference type="InterPro" id="IPR003593">
    <property type="entry name" value="AAA+_ATPase"/>
</dbReference>
<protein>
    <submittedName>
        <fullName evidence="9">ABC transporter ATP-binding protein</fullName>
    </submittedName>
</protein>
<keyword evidence="4" id="KW-0547">Nucleotide-binding</keyword>
<dbReference type="GO" id="GO:0005524">
    <property type="term" value="F:ATP binding"/>
    <property type="evidence" value="ECO:0007669"/>
    <property type="project" value="UniProtKB-KW"/>
</dbReference>
<evidence type="ECO:0000313" key="9">
    <source>
        <dbReference type="EMBL" id="MBL4926657.1"/>
    </source>
</evidence>
<comment type="similarity">
    <text evidence="1">Belongs to the ABC transporter superfamily.</text>
</comment>
<proteinExistence type="inferred from homology"/>
<accession>A0A8J7SSD2</accession>
<dbReference type="RefSeq" id="WP_202657416.1">
    <property type="nucleotide sequence ID" value="NZ_JAESVP010000001.1"/>
</dbReference>
<evidence type="ECO:0000256" key="5">
    <source>
        <dbReference type="ARBA" id="ARBA00022840"/>
    </source>
</evidence>
<evidence type="ECO:0000256" key="7">
    <source>
        <dbReference type="ARBA" id="ARBA00023136"/>
    </source>
</evidence>
<dbReference type="SUPFAM" id="SSF52540">
    <property type="entry name" value="P-loop containing nucleoside triphosphate hydrolases"/>
    <property type="match status" value="1"/>
</dbReference>
<name>A0A8J7SSD2_9RHOB</name>
<reference evidence="9" key="1">
    <citation type="submission" date="2021-01" db="EMBL/GenBank/DDBJ databases">
        <title>Genome seq and assembly of Tabrizicola sp. KVB23.</title>
        <authorList>
            <person name="Chhetri G."/>
        </authorList>
    </citation>
    <scope>NUCLEOTIDE SEQUENCE</scope>
    <source>
        <strain evidence="9">KVB23</strain>
    </source>
</reference>
<dbReference type="EMBL" id="JAESVP010000001">
    <property type="protein sequence ID" value="MBL4926657.1"/>
    <property type="molecule type" value="Genomic_DNA"/>
</dbReference>
<dbReference type="PANTHER" id="PTHR42788">
    <property type="entry name" value="TAURINE IMPORT ATP-BINDING PROTEIN-RELATED"/>
    <property type="match status" value="1"/>
</dbReference>
<keyword evidence="5 9" id="KW-0067">ATP-binding</keyword>
<dbReference type="InterPro" id="IPR003439">
    <property type="entry name" value="ABC_transporter-like_ATP-bd"/>
</dbReference>
<evidence type="ECO:0000256" key="1">
    <source>
        <dbReference type="ARBA" id="ARBA00005417"/>
    </source>
</evidence>
<dbReference type="AlphaFoldDB" id="A0A8J7SSD2"/>
<feature type="domain" description="ABC transporter" evidence="8">
    <location>
        <begin position="12"/>
        <end position="242"/>
    </location>
</feature>
<keyword evidence="7" id="KW-0472">Membrane</keyword>
<dbReference type="Proteomes" id="UP000619033">
    <property type="component" value="Unassembled WGS sequence"/>
</dbReference>
<dbReference type="SMART" id="SM00382">
    <property type="entry name" value="AAA"/>
    <property type="match status" value="1"/>
</dbReference>
<dbReference type="PANTHER" id="PTHR42788:SF17">
    <property type="entry name" value="ALIPHATIC SULFONATES IMPORT ATP-BINDING PROTEIN SSUB"/>
    <property type="match status" value="1"/>
</dbReference>
<evidence type="ECO:0000313" key="10">
    <source>
        <dbReference type="Proteomes" id="UP000619033"/>
    </source>
</evidence>
<keyword evidence="2" id="KW-0813">Transport</keyword>
<dbReference type="PROSITE" id="PS50893">
    <property type="entry name" value="ABC_TRANSPORTER_2"/>
    <property type="match status" value="1"/>
</dbReference>
<gene>
    <name evidence="9" type="ORF">JI744_00935</name>
</gene>
<evidence type="ECO:0000259" key="8">
    <source>
        <dbReference type="PROSITE" id="PS50893"/>
    </source>
</evidence>
<keyword evidence="10" id="KW-1185">Reference proteome</keyword>
<dbReference type="InterPro" id="IPR050166">
    <property type="entry name" value="ABC_transporter_ATP-bind"/>
</dbReference>
<dbReference type="Pfam" id="PF00005">
    <property type="entry name" value="ABC_tran"/>
    <property type="match status" value="1"/>
</dbReference>
<organism evidence="9 10">
    <name type="scientific">Fuscibacter oryzae</name>
    <dbReference type="NCBI Taxonomy" id="2803939"/>
    <lineage>
        <taxon>Bacteria</taxon>
        <taxon>Pseudomonadati</taxon>
        <taxon>Pseudomonadota</taxon>
        <taxon>Alphaproteobacteria</taxon>
        <taxon>Rhodobacterales</taxon>
        <taxon>Paracoccaceae</taxon>
        <taxon>Fuscibacter</taxon>
    </lineage>
</organism>
<comment type="caution">
    <text evidence="9">The sequence shown here is derived from an EMBL/GenBank/DDBJ whole genome shotgun (WGS) entry which is preliminary data.</text>
</comment>
<dbReference type="Gene3D" id="3.40.50.300">
    <property type="entry name" value="P-loop containing nucleotide triphosphate hydrolases"/>
    <property type="match status" value="1"/>
</dbReference>
<dbReference type="InterPro" id="IPR017871">
    <property type="entry name" value="ABC_transporter-like_CS"/>
</dbReference>
<keyword evidence="3" id="KW-1003">Cell membrane</keyword>
<dbReference type="PROSITE" id="PS00211">
    <property type="entry name" value="ABC_TRANSPORTER_1"/>
    <property type="match status" value="1"/>
</dbReference>
<dbReference type="GO" id="GO:0016887">
    <property type="term" value="F:ATP hydrolysis activity"/>
    <property type="evidence" value="ECO:0007669"/>
    <property type="project" value="InterPro"/>
</dbReference>
<dbReference type="CDD" id="cd03293">
    <property type="entry name" value="ABC_NrtD_SsuB_transporters"/>
    <property type="match status" value="1"/>
</dbReference>
<keyword evidence="6" id="KW-1278">Translocase</keyword>
<evidence type="ECO:0000256" key="2">
    <source>
        <dbReference type="ARBA" id="ARBA00022448"/>
    </source>
</evidence>
<evidence type="ECO:0000256" key="3">
    <source>
        <dbReference type="ARBA" id="ARBA00022475"/>
    </source>
</evidence>
<evidence type="ECO:0000256" key="4">
    <source>
        <dbReference type="ARBA" id="ARBA00022741"/>
    </source>
</evidence>
<dbReference type="InterPro" id="IPR027417">
    <property type="entry name" value="P-loop_NTPase"/>
</dbReference>